<keyword evidence="1" id="KW-0472">Membrane</keyword>
<protein>
    <submittedName>
        <fullName evidence="2">Uncharacterized protein</fullName>
    </submittedName>
</protein>
<feature type="transmembrane region" description="Helical" evidence="1">
    <location>
        <begin position="46"/>
        <end position="69"/>
    </location>
</feature>
<evidence type="ECO:0000313" key="2">
    <source>
        <dbReference type="EMBL" id="MDC0710561.1"/>
    </source>
</evidence>
<feature type="transmembrane region" description="Helical" evidence="1">
    <location>
        <begin position="7"/>
        <end position="26"/>
    </location>
</feature>
<dbReference type="EMBL" id="JAQNDM010000002">
    <property type="protein sequence ID" value="MDC0710561.1"/>
    <property type="molecule type" value="Genomic_DNA"/>
</dbReference>
<evidence type="ECO:0000313" key="3">
    <source>
        <dbReference type="Proteomes" id="UP001221838"/>
    </source>
</evidence>
<comment type="caution">
    <text evidence="2">The sequence shown here is derived from an EMBL/GenBank/DDBJ whole genome shotgun (WGS) entry which is preliminary data.</text>
</comment>
<accession>A0ABT5DA69</accession>
<evidence type="ECO:0000256" key="1">
    <source>
        <dbReference type="SAM" id="Phobius"/>
    </source>
</evidence>
<keyword evidence="1" id="KW-0812">Transmembrane</keyword>
<dbReference type="RefSeq" id="WP_272140129.1">
    <property type="nucleotide sequence ID" value="NZ_JAQNDM010000002.1"/>
</dbReference>
<reference evidence="2 3" key="1">
    <citation type="submission" date="2022-11" db="EMBL/GenBank/DDBJ databases">
        <title>Minimal conservation of predation-associated metabolite biosynthetic gene clusters underscores biosynthetic potential of Myxococcota including descriptions for ten novel species: Archangium lansinium sp. nov., Myxococcus landrumus sp. nov., Nannocystis bai.</title>
        <authorList>
            <person name="Ahearne A."/>
            <person name="Stevens C."/>
            <person name="Dowd S."/>
        </authorList>
    </citation>
    <scope>NUCLEOTIDE SEQUENCE [LARGE SCALE GENOMIC DNA]</scope>
    <source>
        <strain evidence="2 3">NCWAL01</strain>
    </source>
</reference>
<organism evidence="2 3">
    <name type="scientific">Stigmatella ashevillensis</name>
    <dbReference type="NCBI Taxonomy" id="2995309"/>
    <lineage>
        <taxon>Bacteria</taxon>
        <taxon>Pseudomonadati</taxon>
        <taxon>Myxococcota</taxon>
        <taxon>Myxococcia</taxon>
        <taxon>Myxococcales</taxon>
        <taxon>Cystobacterineae</taxon>
        <taxon>Archangiaceae</taxon>
        <taxon>Stigmatella</taxon>
    </lineage>
</organism>
<keyword evidence="3" id="KW-1185">Reference proteome</keyword>
<gene>
    <name evidence="2" type="ORF">POL68_18940</name>
</gene>
<proteinExistence type="predicted"/>
<keyword evidence="1" id="KW-1133">Transmembrane helix</keyword>
<feature type="transmembrane region" description="Helical" evidence="1">
    <location>
        <begin position="81"/>
        <end position="102"/>
    </location>
</feature>
<dbReference type="Proteomes" id="UP001221838">
    <property type="component" value="Unassembled WGS sequence"/>
</dbReference>
<name>A0ABT5DA69_9BACT</name>
<sequence>MHSTLGLLILAIGTLGSAVVYWWMWLLSFFAGQALGILTERALAKGLLAVGAFAGCTSGLVAGGTALLGSHLLGVRLPKKVQVFLTIWAAWGVFGAIISYFSHEALSAAEAACLLGGCHVLVGGILLGVERGRA</sequence>
<feature type="transmembrane region" description="Helical" evidence="1">
    <location>
        <begin position="108"/>
        <end position="129"/>
    </location>
</feature>